<organism evidence="1 2">
    <name type="scientific">Parabacteroides merdae</name>
    <dbReference type="NCBI Taxonomy" id="46503"/>
    <lineage>
        <taxon>Bacteria</taxon>
        <taxon>Pseudomonadati</taxon>
        <taxon>Bacteroidota</taxon>
        <taxon>Bacteroidia</taxon>
        <taxon>Bacteroidales</taxon>
        <taxon>Tannerellaceae</taxon>
        <taxon>Parabacteroides</taxon>
    </lineage>
</organism>
<reference evidence="1 2" key="1">
    <citation type="journal article" date="2019" name="Nat. Med.">
        <title>A library of human gut bacterial isolates paired with longitudinal multiomics data enables mechanistic microbiome research.</title>
        <authorList>
            <person name="Poyet M."/>
            <person name="Groussin M."/>
            <person name="Gibbons S.M."/>
            <person name="Avila-Pacheco J."/>
            <person name="Jiang X."/>
            <person name="Kearney S.M."/>
            <person name="Perrotta A.R."/>
            <person name="Berdy B."/>
            <person name="Zhao S."/>
            <person name="Lieberman T.D."/>
            <person name="Swanson P.K."/>
            <person name="Smith M."/>
            <person name="Roesemann S."/>
            <person name="Alexander J.E."/>
            <person name="Rich S.A."/>
            <person name="Livny J."/>
            <person name="Vlamakis H."/>
            <person name="Clish C."/>
            <person name="Bullock K."/>
            <person name="Deik A."/>
            <person name="Scott J."/>
            <person name="Pierce K.A."/>
            <person name="Xavier R.J."/>
            <person name="Alm E.J."/>
        </authorList>
    </citation>
    <scope>NUCLEOTIDE SEQUENCE [LARGE SCALE GENOMIC DNA]</scope>
    <source>
        <strain evidence="1 2">BIOML-A25</strain>
    </source>
</reference>
<gene>
    <name evidence="1" type="ORF">GMD66_15880</name>
</gene>
<dbReference type="EMBL" id="WNCR01000010">
    <property type="protein sequence ID" value="MTU30667.1"/>
    <property type="molecule type" value="Genomic_DNA"/>
</dbReference>
<accession>A0A7K1HI99</accession>
<evidence type="ECO:0000313" key="2">
    <source>
        <dbReference type="Proteomes" id="UP000437446"/>
    </source>
</evidence>
<dbReference type="AlphaFoldDB" id="A0A7K1HI99"/>
<proteinExistence type="predicted"/>
<protein>
    <submittedName>
        <fullName evidence="1">Uncharacterized protein</fullName>
    </submittedName>
</protein>
<comment type="caution">
    <text evidence="1">The sequence shown here is derived from an EMBL/GenBank/DDBJ whole genome shotgun (WGS) entry which is preliminary data.</text>
</comment>
<evidence type="ECO:0000313" key="1">
    <source>
        <dbReference type="EMBL" id="MTU30667.1"/>
    </source>
</evidence>
<name>A0A7K1HI99_9BACT</name>
<sequence>MVIIINGRLHSLMPASLFVRQASFSPDTEEHPDNRPLYRDGTKLMDIRHVRKRLRDNIWRISLLYKSIKVHLMKKKGRFDSD</sequence>
<dbReference type="Proteomes" id="UP000437446">
    <property type="component" value="Unassembled WGS sequence"/>
</dbReference>